<feature type="domain" description="Tim10-like" evidence="3">
    <location>
        <begin position="9"/>
        <end position="70"/>
    </location>
</feature>
<dbReference type="Pfam" id="PF02953">
    <property type="entry name" value="zf-Tim10_DDP"/>
    <property type="match status" value="1"/>
</dbReference>
<keyword evidence="1" id="KW-0496">Mitochondrion</keyword>
<dbReference type="InterPro" id="IPR035427">
    <property type="entry name" value="Tim10-like_dom_sf"/>
</dbReference>
<gene>
    <name evidence="4" type="ORF">EB796_001214</name>
</gene>
<comment type="function">
    <text evidence="1">Mitochondrial intermembrane chaperone that participates in the import and insertion of some multi-pass transmembrane proteins into the mitochondrial inner membrane. Also required for the transfer of beta-barrel precursors from the TOM complex to the sorting and assembly machinery (SAM complex) of the outer membrane. Acts as a chaperone-like protein that protects the hydrophobic precursors from aggregation and guide them through the mitochondrial intermembrane space.</text>
</comment>
<keyword evidence="1" id="KW-0143">Chaperone</keyword>
<accession>A0A7J7KQN9</accession>
<comment type="similarity">
    <text evidence="1">Belongs to the small Tim family.</text>
</comment>
<comment type="subunit">
    <text evidence="1">Heterohexamer.</text>
</comment>
<keyword evidence="1" id="KW-1015">Disulfide bond</keyword>
<dbReference type="InterPro" id="IPR004217">
    <property type="entry name" value="Tim10-like"/>
</dbReference>
<dbReference type="GO" id="GO:0005743">
    <property type="term" value="C:mitochondrial inner membrane"/>
    <property type="evidence" value="ECO:0007669"/>
    <property type="project" value="UniProtKB-SubCell"/>
</dbReference>
<organism evidence="4 5">
    <name type="scientific">Bugula neritina</name>
    <name type="common">Brown bryozoan</name>
    <name type="synonym">Sertularia neritina</name>
    <dbReference type="NCBI Taxonomy" id="10212"/>
    <lineage>
        <taxon>Eukaryota</taxon>
        <taxon>Metazoa</taxon>
        <taxon>Spiralia</taxon>
        <taxon>Lophotrochozoa</taxon>
        <taxon>Bryozoa</taxon>
        <taxon>Gymnolaemata</taxon>
        <taxon>Cheilostomatida</taxon>
        <taxon>Flustrina</taxon>
        <taxon>Buguloidea</taxon>
        <taxon>Bugulidae</taxon>
        <taxon>Bugula</taxon>
    </lineage>
</organism>
<evidence type="ECO:0000313" key="5">
    <source>
        <dbReference type="Proteomes" id="UP000593567"/>
    </source>
</evidence>
<keyword evidence="5" id="KW-1185">Reference proteome</keyword>
<sequence>MNDPQIQRFVVQTKQRAEFQTLVNSITNDCWDKCITYTISSLDSKQERCITNCVQRFIDTSKMLTQRLSEAGSKSAQKSPQGFGSKLYN</sequence>
<dbReference type="Gene3D" id="1.10.287.810">
    <property type="entry name" value="Mitochondrial import inner membrane translocase subunit tim13 like domains"/>
    <property type="match status" value="1"/>
</dbReference>
<keyword evidence="1" id="KW-0813">Transport</keyword>
<dbReference type="GO" id="GO:0015031">
    <property type="term" value="P:protein transport"/>
    <property type="evidence" value="ECO:0007669"/>
    <property type="project" value="UniProtKB-KW"/>
</dbReference>
<evidence type="ECO:0000313" key="4">
    <source>
        <dbReference type="EMBL" id="KAF6040501.1"/>
    </source>
</evidence>
<comment type="domain">
    <text evidence="1">The twin CX3C motif contains 4 conserved Cys residues that form 2 disulfide bonds in the mitochondrial intermembrane space.</text>
</comment>
<dbReference type="AlphaFoldDB" id="A0A7J7KQN9"/>
<dbReference type="SUPFAM" id="SSF144122">
    <property type="entry name" value="Tim10-like"/>
    <property type="match status" value="1"/>
</dbReference>
<keyword evidence="1" id="KW-0999">Mitochondrion inner membrane</keyword>
<evidence type="ECO:0000256" key="2">
    <source>
        <dbReference type="SAM" id="MobiDB-lite"/>
    </source>
</evidence>
<protein>
    <recommendedName>
        <fullName evidence="1">Mitochondrial import inner membrane translocase subunit</fullName>
    </recommendedName>
</protein>
<reference evidence="4" key="1">
    <citation type="submission" date="2020-06" db="EMBL/GenBank/DDBJ databases">
        <title>Draft genome of Bugula neritina, a colonial animal packing powerful symbionts and potential medicines.</title>
        <authorList>
            <person name="Rayko M."/>
        </authorList>
    </citation>
    <scope>NUCLEOTIDE SEQUENCE [LARGE SCALE GENOMIC DNA]</scope>
    <source>
        <strain evidence="4">Kwan_BN1</strain>
    </source>
</reference>
<keyword evidence="1" id="KW-0472">Membrane</keyword>
<evidence type="ECO:0000256" key="1">
    <source>
        <dbReference type="RuleBase" id="RU367043"/>
    </source>
</evidence>
<evidence type="ECO:0000259" key="3">
    <source>
        <dbReference type="Pfam" id="PF02953"/>
    </source>
</evidence>
<dbReference type="OrthoDB" id="344165at2759"/>
<keyword evidence="1" id="KW-0811">Translocation</keyword>
<comment type="caution">
    <text evidence="4">The sequence shown here is derived from an EMBL/GenBank/DDBJ whole genome shotgun (WGS) entry which is preliminary data.</text>
</comment>
<proteinExistence type="inferred from homology"/>
<dbReference type="EMBL" id="VXIV02000138">
    <property type="protein sequence ID" value="KAF6040501.1"/>
    <property type="molecule type" value="Genomic_DNA"/>
</dbReference>
<name>A0A7J7KQN9_BUGNE</name>
<dbReference type="Proteomes" id="UP000593567">
    <property type="component" value="Unassembled WGS sequence"/>
</dbReference>
<comment type="subcellular location">
    <subcellularLocation>
        <location evidence="1">Mitochondrion inner membrane</location>
        <topology evidence="1">Peripheral membrane protein</topology>
        <orientation evidence="1">Intermembrane side</orientation>
    </subcellularLocation>
</comment>
<feature type="region of interest" description="Disordered" evidence="2">
    <location>
        <begin position="69"/>
        <end position="89"/>
    </location>
</feature>
<keyword evidence="1" id="KW-0653">Protein transport</keyword>